<feature type="non-terminal residue" evidence="2">
    <location>
        <position position="1"/>
    </location>
</feature>
<proteinExistence type="predicted"/>
<sequence length="366" mass="41443">LPPGEDYSDELNATNYRGYMRDEVYAFEIVFLLRNGKQTDSFHIPGPLNLNPQPDVPNTNDDFIGEPDYFESGIGYSPYWKIYNNATNLGFSPEYNGDANYKGPFEYGNFAYWESTEKYPCNTELWGNLADTPIRHHKFPDVLVSPIVENPQIVYEGTSIVPTMQDSDAIYPIGVKINNTQITRLIAASNLTQEQKDDIVAFKIVRGDRGTNKSVIAKGILRNLNKYTKDDQEYYYPNYPYNQVSGEDSFLQENNNAWNYKSKSWLLYMPDKATDFFLGPWYTAYGIDITVNDEDGVFVYTSIENGKQTQATISPNCILEVCSLTRPVALKGVITIGPGDFDVWIGDHSSNCQFFPVPFSDKGPCS</sequence>
<dbReference type="InterPro" id="IPR057889">
    <property type="entry name" value="crAss_MUZ_N"/>
</dbReference>
<dbReference type="Pfam" id="PF25731">
    <property type="entry name" value="crAss_MUZ"/>
    <property type="match status" value="1"/>
</dbReference>
<organism evidence="2">
    <name type="scientific">marine sediment metagenome</name>
    <dbReference type="NCBI Taxonomy" id="412755"/>
    <lineage>
        <taxon>unclassified sequences</taxon>
        <taxon>metagenomes</taxon>
        <taxon>ecological metagenomes</taxon>
    </lineage>
</organism>
<name>X0TWA6_9ZZZZ</name>
<gene>
    <name evidence="2" type="ORF">S01H1_16275</name>
</gene>
<evidence type="ECO:0000313" key="2">
    <source>
        <dbReference type="EMBL" id="GAF80415.1"/>
    </source>
</evidence>
<dbReference type="AlphaFoldDB" id="X0TWA6"/>
<feature type="domain" description="Crassvirus muzzle protein N-terminal region" evidence="1">
    <location>
        <begin position="6"/>
        <end position="249"/>
    </location>
</feature>
<reference evidence="2" key="1">
    <citation type="journal article" date="2014" name="Front. Microbiol.">
        <title>High frequency of phylogenetically diverse reductive dehalogenase-homologous genes in deep subseafloor sedimentary metagenomes.</title>
        <authorList>
            <person name="Kawai M."/>
            <person name="Futagami T."/>
            <person name="Toyoda A."/>
            <person name="Takaki Y."/>
            <person name="Nishi S."/>
            <person name="Hori S."/>
            <person name="Arai W."/>
            <person name="Tsubouchi T."/>
            <person name="Morono Y."/>
            <person name="Uchiyama I."/>
            <person name="Ito T."/>
            <person name="Fujiyama A."/>
            <person name="Inagaki F."/>
            <person name="Takami H."/>
        </authorList>
    </citation>
    <scope>NUCLEOTIDE SEQUENCE</scope>
    <source>
        <strain evidence="2">Expedition CK06-06</strain>
    </source>
</reference>
<comment type="caution">
    <text evidence="2">The sequence shown here is derived from an EMBL/GenBank/DDBJ whole genome shotgun (WGS) entry which is preliminary data.</text>
</comment>
<evidence type="ECO:0000259" key="1">
    <source>
        <dbReference type="Pfam" id="PF25731"/>
    </source>
</evidence>
<accession>X0TWA6</accession>
<dbReference type="EMBL" id="BARS01008550">
    <property type="protein sequence ID" value="GAF80415.1"/>
    <property type="molecule type" value="Genomic_DNA"/>
</dbReference>
<feature type="non-terminal residue" evidence="2">
    <location>
        <position position="366"/>
    </location>
</feature>
<protein>
    <recommendedName>
        <fullName evidence="1">Crassvirus muzzle protein N-terminal region domain-containing protein</fullName>
    </recommendedName>
</protein>